<evidence type="ECO:0000313" key="7">
    <source>
        <dbReference type="EMBL" id="RAS52737.1"/>
    </source>
</evidence>
<sequence>MRSWALRGFIHQCLSLGGLRFLGALCTLLVNVVLARTLPAEEIGHYFVALGIAVFLAQISTLGSAKLLIKKMAESGAATVSNRVLSAAIILAFLGALGVYGVFIALSSAFGFAVTLPFYAVLGMAWFYIVLAALHGLEVSWMSVASQYIAQPVLFLLLVSLSAMTLIESYITSVYLNLAILVVVMRRQGLYAARVSWRDVVGFGKDSRHYLVILVVSVAAGHLLLPFASQWLSDEEVAAAGIVMRLCNVVFFVVVSVRLLLIPKMSRAVSCRPSPSLRYWCAMGALIPGTVFLFVLLLVAQFHTLIFSAFGEYYLPYSSLLIWAIFALIPAAILGWTEAYLMAVSREKVLTLSICLAVCIVFALTPMMLHQWGVLGAVVAIMGVKSLEASIAGAIVVYQSLSNGRKT</sequence>
<dbReference type="GO" id="GO:0005886">
    <property type="term" value="C:plasma membrane"/>
    <property type="evidence" value="ECO:0007669"/>
    <property type="project" value="UniProtKB-SubCell"/>
</dbReference>
<proteinExistence type="predicted"/>
<feature type="transmembrane region" description="Helical" evidence="6">
    <location>
        <begin position="375"/>
        <end position="398"/>
    </location>
</feature>
<comment type="subcellular location">
    <subcellularLocation>
        <location evidence="1">Cell membrane</location>
        <topology evidence="1">Multi-pass membrane protein</topology>
    </subcellularLocation>
</comment>
<evidence type="ECO:0000256" key="3">
    <source>
        <dbReference type="ARBA" id="ARBA00022692"/>
    </source>
</evidence>
<dbReference type="PANTHER" id="PTHR30250">
    <property type="entry name" value="PST FAMILY PREDICTED COLANIC ACID TRANSPORTER"/>
    <property type="match status" value="1"/>
</dbReference>
<feature type="transmembrane region" description="Helical" evidence="6">
    <location>
        <begin position="282"/>
        <end position="302"/>
    </location>
</feature>
<keyword evidence="2" id="KW-1003">Cell membrane</keyword>
<feature type="transmembrane region" description="Helical" evidence="6">
    <location>
        <begin position="210"/>
        <end position="232"/>
    </location>
</feature>
<feature type="transmembrane region" description="Helical" evidence="6">
    <location>
        <begin position="314"/>
        <end position="337"/>
    </location>
</feature>
<dbReference type="InterPro" id="IPR050833">
    <property type="entry name" value="Poly_Biosynth_Transport"/>
</dbReference>
<dbReference type="AlphaFoldDB" id="A0A329DSM3"/>
<feature type="transmembrane region" description="Helical" evidence="6">
    <location>
        <begin position="238"/>
        <end position="261"/>
    </location>
</feature>
<reference evidence="7 8" key="1">
    <citation type="submission" date="2018-06" db="EMBL/GenBank/DDBJ databases">
        <title>Freshwater and sediment microbial communities from various areas in North America, analyzing microbe dynamics in response to fracking.</title>
        <authorList>
            <person name="Lamendella R."/>
        </authorList>
    </citation>
    <scope>NUCLEOTIDE SEQUENCE [LARGE SCALE GENOMIC DNA]</scope>
    <source>
        <strain evidence="7 8">99A</strain>
    </source>
</reference>
<evidence type="ECO:0000256" key="4">
    <source>
        <dbReference type="ARBA" id="ARBA00022989"/>
    </source>
</evidence>
<keyword evidence="5 6" id="KW-0472">Membrane</keyword>
<accession>A0A329DSM3</accession>
<evidence type="ECO:0000313" key="8">
    <source>
        <dbReference type="Proteomes" id="UP000248729"/>
    </source>
</evidence>
<keyword evidence="4 6" id="KW-1133">Transmembrane helix</keyword>
<evidence type="ECO:0000256" key="5">
    <source>
        <dbReference type="ARBA" id="ARBA00023136"/>
    </source>
</evidence>
<gene>
    <name evidence="7" type="ORF">DET48_1644</name>
</gene>
<feature type="transmembrane region" description="Helical" evidence="6">
    <location>
        <begin position="116"/>
        <end position="137"/>
    </location>
</feature>
<dbReference type="Proteomes" id="UP000248729">
    <property type="component" value="Unassembled WGS sequence"/>
</dbReference>
<evidence type="ECO:0000256" key="2">
    <source>
        <dbReference type="ARBA" id="ARBA00022475"/>
    </source>
</evidence>
<protein>
    <submittedName>
        <fullName evidence="7">O-antigen/teichoic acid export membrane protein</fullName>
    </submittedName>
</protein>
<dbReference type="PANTHER" id="PTHR30250:SF11">
    <property type="entry name" value="O-ANTIGEN TRANSPORTER-RELATED"/>
    <property type="match status" value="1"/>
</dbReference>
<evidence type="ECO:0000256" key="6">
    <source>
        <dbReference type="SAM" id="Phobius"/>
    </source>
</evidence>
<dbReference type="EMBL" id="QLTR01000064">
    <property type="protein sequence ID" value="RAS52737.1"/>
    <property type="molecule type" value="Genomic_DNA"/>
</dbReference>
<feature type="transmembrane region" description="Helical" evidence="6">
    <location>
        <begin position="84"/>
        <end position="110"/>
    </location>
</feature>
<organism evidence="7 8">
    <name type="scientific">Vibrio diazotrophicus</name>
    <dbReference type="NCBI Taxonomy" id="685"/>
    <lineage>
        <taxon>Bacteria</taxon>
        <taxon>Pseudomonadati</taxon>
        <taxon>Pseudomonadota</taxon>
        <taxon>Gammaproteobacteria</taxon>
        <taxon>Vibrionales</taxon>
        <taxon>Vibrionaceae</taxon>
        <taxon>Vibrio</taxon>
    </lineage>
</organism>
<name>A0A329DSM3_VIBDI</name>
<evidence type="ECO:0000256" key="1">
    <source>
        <dbReference type="ARBA" id="ARBA00004651"/>
    </source>
</evidence>
<feature type="transmembrane region" description="Helical" evidence="6">
    <location>
        <begin position="149"/>
        <end position="167"/>
    </location>
</feature>
<feature type="transmembrane region" description="Helical" evidence="6">
    <location>
        <begin position="349"/>
        <end position="369"/>
    </location>
</feature>
<keyword evidence="3 6" id="KW-0812">Transmembrane</keyword>
<comment type="caution">
    <text evidence="7">The sequence shown here is derived from an EMBL/GenBank/DDBJ whole genome shotgun (WGS) entry which is preliminary data.</text>
</comment>
<feature type="transmembrane region" description="Helical" evidence="6">
    <location>
        <begin position="173"/>
        <end position="189"/>
    </location>
</feature>
<feature type="transmembrane region" description="Helical" evidence="6">
    <location>
        <begin position="45"/>
        <end position="63"/>
    </location>
</feature>